<dbReference type="InterPro" id="IPR036890">
    <property type="entry name" value="HATPase_C_sf"/>
</dbReference>
<dbReference type="SMART" id="SM00387">
    <property type="entry name" value="HATPase_c"/>
    <property type="match status" value="1"/>
</dbReference>
<evidence type="ECO:0000259" key="3">
    <source>
        <dbReference type="PROSITE" id="PS50109"/>
    </source>
</evidence>
<dbReference type="RefSeq" id="WP_377239800.1">
    <property type="nucleotide sequence ID" value="NZ_JBHLXP010000001.1"/>
</dbReference>
<proteinExistence type="predicted"/>
<comment type="caution">
    <text evidence="4">The sequence shown here is derived from an EMBL/GenBank/DDBJ whole genome shotgun (WGS) entry which is preliminary data.</text>
</comment>
<dbReference type="Pfam" id="PF02518">
    <property type="entry name" value="HATPase_c"/>
    <property type="match status" value="1"/>
</dbReference>
<feature type="domain" description="Histidine kinase" evidence="3">
    <location>
        <begin position="208"/>
        <end position="437"/>
    </location>
</feature>
<dbReference type="Gene3D" id="3.30.565.10">
    <property type="entry name" value="Histidine kinase-like ATPase, C-terminal domain"/>
    <property type="match status" value="1"/>
</dbReference>
<dbReference type="EMBL" id="JBHLXP010000001">
    <property type="protein sequence ID" value="MFC0046994.1"/>
    <property type="molecule type" value="Genomic_DNA"/>
</dbReference>
<reference evidence="4 5" key="1">
    <citation type="submission" date="2024-09" db="EMBL/GenBank/DDBJ databases">
        <authorList>
            <person name="Sun Q."/>
            <person name="Mori K."/>
        </authorList>
    </citation>
    <scope>NUCLEOTIDE SEQUENCE [LARGE SCALE GENOMIC DNA]</scope>
    <source>
        <strain evidence="4 5">KCTC 23315</strain>
    </source>
</reference>
<accession>A0ABV6B815</accession>
<evidence type="ECO:0000256" key="2">
    <source>
        <dbReference type="ARBA" id="ARBA00012438"/>
    </source>
</evidence>
<keyword evidence="4" id="KW-0808">Transferase</keyword>
<evidence type="ECO:0000313" key="4">
    <source>
        <dbReference type="EMBL" id="MFC0046994.1"/>
    </source>
</evidence>
<dbReference type="InterPro" id="IPR005467">
    <property type="entry name" value="His_kinase_dom"/>
</dbReference>
<dbReference type="CDD" id="cd00075">
    <property type="entry name" value="HATPase"/>
    <property type="match status" value="1"/>
</dbReference>
<evidence type="ECO:0000256" key="1">
    <source>
        <dbReference type="ARBA" id="ARBA00000085"/>
    </source>
</evidence>
<dbReference type="Gene3D" id="1.10.287.130">
    <property type="match status" value="1"/>
</dbReference>
<organism evidence="4 5">
    <name type="scientific">Rheinheimera tilapiae</name>
    <dbReference type="NCBI Taxonomy" id="875043"/>
    <lineage>
        <taxon>Bacteria</taxon>
        <taxon>Pseudomonadati</taxon>
        <taxon>Pseudomonadota</taxon>
        <taxon>Gammaproteobacteria</taxon>
        <taxon>Chromatiales</taxon>
        <taxon>Chromatiaceae</taxon>
        <taxon>Rheinheimera</taxon>
    </lineage>
</organism>
<dbReference type="Proteomes" id="UP001589813">
    <property type="component" value="Unassembled WGS sequence"/>
</dbReference>
<sequence>MIDEQLRKVIEGITNTYGDEFFVAITGHLHDIIGADYTFVARLDLDSYQASTIALIAKGQRAENFSYSLLNTPCANVADNSVCFYPRQVCNVFPDDQLLIDMKIEAYIGTPLLNAAGAVIGLIVGLYEKEVPDGAQTKMLFQLLSGRIAAELQRHDYEQRLLLLNNALEEKVSARTAELERTLSDLQQTQHKLIESKKMASLGVLVSGIAHEINTPLGIAITAVSSISEDLRTLGKAISQRQLTVEQLRLFHQSSTELTALMERNLLRAGELVENFKKSSADQYSDEFGVVRLKAYYLLVISTLKSFLKSNKVKVEIDADDALTFATFPGVHAQILTNLIMNSIQHAFGQTPEPLIQIRVRMDANGLDFLYVDNGCGVADMIKAQIFEPFVTTNRSGGATGLGLFTVFNLVTQKLKGQLELNADTGFSLRIQMPKLAQSSICSAVG</sequence>
<dbReference type="EC" id="2.7.13.3" evidence="2"/>
<dbReference type="InterPro" id="IPR003594">
    <property type="entry name" value="HATPase_dom"/>
</dbReference>
<protein>
    <recommendedName>
        <fullName evidence="2">histidine kinase</fullName>
        <ecNumber evidence="2">2.7.13.3</ecNumber>
    </recommendedName>
</protein>
<dbReference type="SUPFAM" id="SSF55874">
    <property type="entry name" value="ATPase domain of HSP90 chaperone/DNA topoisomerase II/histidine kinase"/>
    <property type="match status" value="1"/>
</dbReference>
<dbReference type="SUPFAM" id="SSF55781">
    <property type="entry name" value="GAF domain-like"/>
    <property type="match status" value="1"/>
</dbReference>
<comment type="catalytic activity">
    <reaction evidence="1">
        <text>ATP + protein L-histidine = ADP + protein N-phospho-L-histidine.</text>
        <dbReference type="EC" id="2.7.13.3"/>
    </reaction>
</comment>
<dbReference type="GO" id="GO:0016301">
    <property type="term" value="F:kinase activity"/>
    <property type="evidence" value="ECO:0007669"/>
    <property type="project" value="UniProtKB-KW"/>
</dbReference>
<dbReference type="SUPFAM" id="SSF47384">
    <property type="entry name" value="Homodimeric domain of signal transducing histidine kinase"/>
    <property type="match status" value="1"/>
</dbReference>
<dbReference type="InterPro" id="IPR036097">
    <property type="entry name" value="HisK_dim/P_sf"/>
</dbReference>
<gene>
    <name evidence="4" type="ORF">ACFFJP_01665</name>
</gene>
<dbReference type="PANTHER" id="PTHR43065">
    <property type="entry name" value="SENSOR HISTIDINE KINASE"/>
    <property type="match status" value="1"/>
</dbReference>
<dbReference type="PROSITE" id="PS50109">
    <property type="entry name" value="HIS_KIN"/>
    <property type="match status" value="1"/>
</dbReference>
<evidence type="ECO:0000313" key="5">
    <source>
        <dbReference type="Proteomes" id="UP001589813"/>
    </source>
</evidence>
<dbReference type="CDD" id="cd00082">
    <property type="entry name" value="HisKA"/>
    <property type="match status" value="1"/>
</dbReference>
<name>A0ABV6B815_9GAMM</name>
<keyword evidence="4" id="KW-0418">Kinase</keyword>
<dbReference type="InterPro" id="IPR003661">
    <property type="entry name" value="HisK_dim/P_dom"/>
</dbReference>
<keyword evidence="5" id="KW-1185">Reference proteome</keyword>